<keyword evidence="5" id="KW-0539">Nucleus</keyword>
<dbReference type="InterPro" id="IPR019775">
    <property type="entry name" value="WD40_repeat_CS"/>
</dbReference>
<feature type="region of interest" description="Disordered" evidence="7">
    <location>
        <begin position="1"/>
        <end position="20"/>
    </location>
</feature>
<dbReference type="Gene3D" id="2.130.10.10">
    <property type="entry name" value="YVTN repeat-like/Quinoprotein amine dehydrogenase"/>
    <property type="match status" value="2"/>
</dbReference>
<dbReference type="PROSITE" id="PS50294">
    <property type="entry name" value="WD_REPEATS_REGION"/>
    <property type="match status" value="2"/>
</dbReference>
<keyword evidence="2" id="KW-0698">rRNA processing</keyword>
<dbReference type="PROSITE" id="PS50082">
    <property type="entry name" value="WD_REPEATS_2"/>
    <property type="match status" value="3"/>
</dbReference>
<sequence>MAAEVQPLERVKLPSGPSPLTPEQRYWRGFASQQLIPAPHSNPITHVSTPSILSVSAFCPSSGIVTKSNTITTASSPIFNSPDAAPDAFAVTSSTRIQLFSARTAKPLRSITRVGLDDAARSGELRRDGRVVLAGGDSGAVQAFDAGSRSILKTWRGEAGAPHKGHVQPVWAVRWHPRELTGLLSASDDRTVRVWDLPGDGPLVSMRGHADYVRSAEWISTGPAAGSGLIVSGSYDQTVRIWDPRVSTAGGGFAAGLNVDGISGGRAAMTFKHDAAVEAVLPLSSGTAVASAAGNKIGVLDLVAARPRHVLRNHQKTVTSLCLAQGGSRVLSGGLDGHVKVFETSSWGVTAGFKYTAPVLALGVMSVGTAVAAEREDRHLVVGLQSGLLSIKTRLSGQAKLKEKERKKEMQALMEGKIDEYDKKKGKKRGRGREKATRGRNYTGEGADIIVEGNPRGRLKNQSKWETALRRGEYEKSLDIVLESKNQQDILTLLTALRHRSALRTALKGRDEVSLQPVLKWVFKKINDPRYLSLTTDVALMVLDLYAEHAGQSPEIDRLVKQLHNRVRTNTELSQQAVSTQGMLEMLMAGL</sequence>
<keyword evidence="3 6" id="KW-0853">WD repeat</keyword>
<dbReference type="GO" id="GO:0006364">
    <property type="term" value="P:rRNA processing"/>
    <property type="evidence" value="ECO:0007669"/>
    <property type="project" value="UniProtKB-KW"/>
</dbReference>
<evidence type="ECO:0000256" key="1">
    <source>
        <dbReference type="ARBA" id="ARBA00004604"/>
    </source>
</evidence>
<protein>
    <submittedName>
        <fullName evidence="9">UTP15 C terminal-domain-containing protein</fullName>
    </submittedName>
</protein>
<feature type="repeat" description="WD" evidence="6">
    <location>
        <begin position="206"/>
        <end position="243"/>
    </location>
</feature>
<dbReference type="InterPro" id="IPR036322">
    <property type="entry name" value="WD40_repeat_dom_sf"/>
</dbReference>
<feature type="repeat" description="WD" evidence="6">
    <location>
        <begin position="163"/>
        <end position="197"/>
    </location>
</feature>
<dbReference type="Pfam" id="PF00400">
    <property type="entry name" value="WD40"/>
    <property type="match status" value="3"/>
</dbReference>
<keyword evidence="4" id="KW-0677">Repeat</keyword>
<dbReference type="PANTHER" id="PTHR19924:SF26">
    <property type="entry name" value="U3 SMALL NUCLEOLAR RNA-ASSOCIATED PROTEIN 15 HOMOLOG"/>
    <property type="match status" value="1"/>
</dbReference>
<dbReference type="SMART" id="SM00320">
    <property type="entry name" value="WD40"/>
    <property type="match status" value="5"/>
</dbReference>
<evidence type="ECO:0000256" key="4">
    <source>
        <dbReference type="ARBA" id="ARBA00022737"/>
    </source>
</evidence>
<name>A0A6A6P391_9PEZI</name>
<dbReference type="InterPro" id="IPR001680">
    <property type="entry name" value="WD40_rpt"/>
</dbReference>
<feature type="repeat" description="WD" evidence="6">
    <location>
        <begin position="311"/>
        <end position="346"/>
    </location>
</feature>
<dbReference type="Pfam" id="PF09384">
    <property type="entry name" value="UTP15_C"/>
    <property type="match status" value="1"/>
</dbReference>
<comment type="subcellular location">
    <subcellularLocation>
        <location evidence="1">Nucleus</location>
        <location evidence="1">Nucleolus</location>
    </subcellularLocation>
</comment>
<keyword evidence="10" id="KW-1185">Reference proteome</keyword>
<dbReference type="InterPro" id="IPR018983">
    <property type="entry name" value="U3_snoRNA-assocProt_15_C"/>
</dbReference>
<dbReference type="AlphaFoldDB" id="A0A6A6P391"/>
<dbReference type="EMBL" id="MU001677">
    <property type="protein sequence ID" value="KAF2458465.1"/>
    <property type="molecule type" value="Genomic_DNA"/>
</dbReference>
<proteinExistence type="predicted"/>
<evidence type="ECO:0000313" key="9">
    <source>
        <dbReference type="EMBL" id="KAF2458465.1"/>
    </source>
</evidence>
<accession>A0A6A6P391</accession>
<dbReference type="PROSITE" id="PS00678">
    <property type="entry name" value="WD_REPEATS_1"/>
    <property type="match status" value="1"/>
</dbReference>
<dbReference type="Proteomes" id="UP000799766">
    <property type="component" value="Unassembled WGS sequence"/>
</dbReference>
<dbReference type="InterPro" id="IPR020472">
    <property type="entry name" value="WD40_PAC1"/>
</dbReference>
<dbReference type="PRINTS" id="PR00320">
    <property type="entry name" value="GPROTEINBRPT"/>
</dbReference>
<dbReference type="GO" id="GO:0045943">
    <property type="term" value="P:positive regulation of transcription by RNA polymerase I"/>
    <property type="evidence" value="ECO:0007669"/>
    <property type="project" value="TreeGrafter"/>
</dbReference>
<dbReference type="SUPFAM" id="SSF50978">
    <property type="entry name" value="WD40 repeat-like"/>
    <property type="match status" value="1"/>
</dbReference>
<dbReference type="GO" id="GO:0005730">
    <property type="term" value="C:nucleolus"/>
    <property type="evidence" value="ECO:0007669"/>
    <property type="project" value="UniProtKB-SubCell"/>
</dbReference>
<evidence type="ECO:0000256" key="3">
    <source>
        <dbReference type="ARBA" id="ARBA00022574"/>
    </source>
</evidence>
<dbReference type="PANTHER" id="PTHR19924">
    <property type="entry name" value="UTP15 U3 SMALL NUCLEOLAR RNA-ASSOCIATED PROTEIN 15 FAMILY MEMBER"/>
    <property type="match status" value="1"/>
</dbReference>
<evidence type="ECO:0000256" key="2">
    <source>
        <dbReference type="ARBA" id="ARBA00022552"/>
    </source>
</evidence>
<reference evidence="9" key="1">
    <citation type="journal article" date="2020" name="Stud. Mycol.">
        <title>101 Dothideomycetes genomes: a test case for predicting lifestyles and emergence of pathogens.</title>
        <authorList>
            <person name="Haridas S."/>
            <person name="Albert R."/>
            <person name="Binder M."/>
            <person name="Bloem J."/>
            <person name="Labutti K."/>
            <person name="Salamov A."/>
            <person name="Andreopoulos B."/>
            <person name="Baker S."/>
            <person name="Barry K."/>
            <person name="Bills G."/>
            <person name="Bluhm B."/>
            <person name="Cannon C."/>
            <person name="Castanera R."/>
            <person name="Culley D."/>
            <person name="Daum C."/>
            <person name="Ezra D."/>
            <person name="Gonzalez J."/>
            <person name="Henrissat B."/>
            <person name="Kuo A."/>
            <person name="Liang C."/>
            <person name="Lipzen A."/>
            <person name="Lutzoni F."/>
            <person name="Magnuson J."/>
            <person name="Mondo S."/>
            <person name="Nolan M."/>
            <person name="Ohm R."/>
            <person name="Pangilinan J."/>
            <person name="Park H.-J."/>
            <person name="Ramirez L."/>
            <person name="Alfaro M."/>
            <person name="Sun H."/>
            <person name="Tritt A."/>
            <person name="Yoshinaga Y."/>
            <person name="Zwiers L.-H."/>
            <person name="Turgeon B."/>
            <person name="Goodwin S."/>
            <person name="Spatafora J."/>
            <person name="Crous P."/>
            <person name="Grigoriev I."/>
        </authorList>
    </citation>
    <scope>NUCLEOTIDE SEQUENCE</scope>
    <source>
        <strain evidence="9">ATCC 16933</strain>
    </source>
</reference>
<evidence type="ECO:0000256" key="7">
    <source>
        <dbReference type="SAM" id="MobiDB-lite"/>
    </source>
</evidence>
<dbReference type="OrthoDB" id="431715at2759"/>
<evidence type="ECO:0000256" key="6">
    <source>
        <dbReference type="PROSITE-ProRule" id="PRU00221"/>
    </source>
</evidence>
<evidence type="ECO:0000256" key="5">
    <source>
        <dbReference type="ARBA" id="ARBA00023242"/>
    </source>
</evidence>
<evidence type="ECO:0000313" key="10">
    <source>
        <dbReference type="Proteomes" id="UP000799766"/>
    </source>
</evidence>
<feature type="domain" description="U3 small nucleolar RNA-associated protein 15 C-terminal" evidence="8">
    <location>
        <begin position="441"/>
        <end position="587"/>
    </location>
</feature>
<gene>
    <name evidence="9" type="ORF">BDY21DRAFT_370708</name>
</gene>
<organism evidence="9 10">
    <name type="scientific">Lineolata rhizophorae</name>
    <dbReference type="NCBI Taxonomy" id="578093"/>
    <lineage>
        <taxon>Eukaryota</taxon>
        <taxon>Fungi</taxon>
        <taxon>Dikarya</taxon>
        <taxon>Ascomycota</taxon>
        <taxon>Pezizomycotina</taxon>
        <taxon>Dothideomycetes</taxon>
        <taxon>Dothideomycetes incertae sedis</taxon>
        <taxon>Lineolatales</taxon>
        <taxon>Lineolataceae</taxon>
        <taxon>Lineolata</taxon>
    </lineage>
</organism>
<dbReference type="InterPro" id="IPR015943">
    <property type="entry name" value="WD40/YVTN_repeat-like_dom_sf"/>
</dbReference>
<evidence type="ECO:0000259" key="8">
    <source>
        <dbReference type="Pfam" id="PF09384"/>
    </source>
</evidence>